<accession>B5APK0</accession>
<evidence type="ECO:0000256" key="2">
    <source>
        <dbReference type="RuleBase" id="RU004439"/>
    </source>
</evidence>
<dbReference type="InterPro" id="IPR003597">
    <property type="entry name" value="Ig_C1-set"/>
</dbReference>
<proteinExistence type="evidence at transcript level"/>
<dbReference type="FunFam" id="3.30.500.10:FF:000001">
    <property type="entry name" value="H-2 class I histocompatibility antigen, alpha chain"/>
    <property type="match status" value="1"/>
</dbReference>
<dbReference type="Gene3D" id="3.30.500.10">
    <property type="entry name" value="MHC class I-like antigen recognition-like"/>
    <property type="match status" value="1"/>
</dbReference>
<feature type="domain" description="Ig-like" evidence="6">
    <location>
        <begin position="199"/>
        <end position="273"/>
    </location>
</feature>
<reference evidence="7" key="1">
    <citation type="submission" date="2008-06" db="EMBL/GenBank/DDBJ databases">
        <title>Molecular characterization and expression analysis of membrane bound and potentially secreted major histocompatibility class I from snakehead Channa argus.</title>
        <authorList>
            <person name="Jia W."/>
            <person name="Wang Y."/>
        </authorList>
    </citation>
    <scope>NUCLEOTIDE SEQUENCE</scope>
    <source>
        <strain evidence="7">Char-Ia-2</strain>
    </source>
</reference>
<feature type="region of interest" description="Disordered" evidence="3">
    <location>
        <begin position="336"/>
        <end position="360"/>
    </location>
</feature>
<name>B5APK0_CHAAH</name>
<dbReference type="InterPro" id="IPR007110">
    <property type="entry name" value="Ig-like_dom"/>
</dbReference>
<dbReference type="SUPFAM" id="SSF48726">
    <property type="entry name" value="Immunoglobulin"/>
    <property type="match status" value="1"/>
</dbReference>
<dbReference type="GO" id="GO:0006955">
    <property type="term" value="P:immune response"/>
    <property type="evidence" value="ECO:0007669"/>
    <property type="project" value="TreeGrafter"/>
</dbReference>
<dbReference type="InterPro" id="IPR011161">
    <property type="entry name" value="MHC_I-like_Ag-recog"/>
</dbReference>
<dbReference type="InterPro" id="IPR037055">
    <property type="entry name" value="MHC_I-like_Ag-recog_sf"/>
</dbReference>
<sequence>MRGLFVFCLCFQAISAVMHSWKAFYTGSTGLTDFPEFVALNLLDNEVMGYFDSRTSVFEAKKSWMMETLGQEYAERQTNILRGYPPTFKGNIAIAMERFNQSNGVHILQWMVGCDWDDEADEVTGYRQDGYDGEDFIAFDLKTGTWIAPKPEAVITKNKLDNNRAVTAQMKNYLTQICPEWLKKYVNYGSRSLLRTDLPSVSLLQKSPSSPVSCHATGFYPGRATVFWRKDGQELHEDVDHGEILHNHDGTFQMKVDLKVSSVKPEDWRRYDCVFQLYGVKDDIITKLDKAAVRTNEGSSEFPVGAVVGVFAVVILLALIAGFFIWKRRNNTQQKGFNSANGSDTSSINEEQGKMLKPTE</sequence>
<dbReference type="InterPro" id="IPR036179">
    <property type="entry name" value="Ig-like_dom_sf"/>
</dbReference>
<keyword evidence="4" id="KW-0472">Membrane</keyword>
<evidence type="ECO:0000256" key="1">
    <source>
        <dbReference type="ARBA" id="ARBA00023180"/>
    </source>
</evidence>
<dbReference type="GO" id="GO:0009897">
    <property type="term" value="C:external side of plasma membrane"/>
    <property type="evidence" value="ECO:0007669"/>
    <property type="project" value="TreeGrafter"/>
</dbReference>
<dbReference type="Gene3D" id="2.60.40.10">
    <property type="entry name" value="Immunoglobulins"/>
    <property type="match status" value="1"/>
</dbReference>
<organism evidence="7">
    <name type="scientific">Channa argus</name>
    <name type="common">Northern snakehead</name>
    <name type="synonym">Ophicephalus argus</name>
    <dbReference type="NCBI Taxonomy" id="215402"/>
    <lineage>
        <taxon>Eukaryota</taxon>
        <taxon>Metazoa</taxon>
        <taxon>Chordata</taxon>
        <taxon>Craniata</taxon>
        <taxon>Vertebrata</taxon>
        <taxon>Euteleostomi</taxon>
        <taxon>Actinopterygii</taxon>
        <taxon>Neopterygii</taxon>
        <taxon>Teleostei</taxon>
        <taxon>Neoteleostei</taxon>
        <taxon>Acanthomorphata</taxon>
        <taxon>Anabantaria</taxon>
        <taxon>Anabantiformes</taxon>
        <taxon>Channoidei</taxon>
        <taxon>Channidae</taxon>
        <taxon>Channa</taxon>
    </lineage>
</organism>
<dbReference type="GO" id="GO:0005615">
    <property type="term" value="C:extracellular space"/>
    <property type="evidence" value="ECO:0007669"/>
    <property type="project" value="TreeGrafter"/>
</dbReference>
<evidence type="ECO:0000256" key="4">
    <source>
        <dbReference type="SAM" id="Phobius"/>
    </source>
</evidence>
<dbReference type="SUPFAM" id="SSF54452">
    <property type="entry name" value="MHC antigen-recognition domain"/>
    <property type="match status" value="1"/>
</dbReference>
<dbReference type="EMBL" id="EU864509">
    <property type="protein sequence ID" value="ACF74832.1"/>
    <property type="molecule type" value="mRNA"/>
</dbReference>
<protein>
    <submittedName>
        <fullName evidence="7">MHC class I antigen</fullName>
    </submittedName>
</protein>
<dbReference type="Pfam" id="PF00129">
    <property type="entry name" value="MHC_I"/>
    <property type="match status" value="1"/>
</dbReference>
<dbReference type="Pfam" id="PF07654">
    <property type="entry name" value="C1-set"/>
    <property type="match status" value="1"/>
</dbReference>
<dbReference type="PROSITE" id="PS50835">
    <property type="entry name" value="IG_LIKE"/>
    <property type="match status" value="1"/>
</dbReference>
<feature type="compositionally biased region" description="Basic and acidic residues" evidence="3">
    <location>
        <begin position="351"/>
        <end position="360"/>
    </location>
</feature>
<dbReference type="CDD" id="cd07698">
    <property type="entry name" value="IgC1_MHC_I_alpha3"/>
    <property type="match status" value="1"/>
</dbReference>
<feature type="signal peptide" evidence="5">
    <location>
        <begin position="1"/>
        <end position="16"/>
    </location>
</feature>
<evidence type="ECO:0000259" key="6">
    <source>
        <dbReference type="PROSITE" id="PS50835"/>
    </source>
</evidence>
<evidence type="ECO:0000256" key="5">
    <source>
        <dbReference type="SAM" id="SignalP"/>
    </source>
</evidence>
<dbReference type="InterPro" id="IPR011162">
    <property type="entry name" value="MHC_I/II-like_Ag-recog"/>
</dbReference>
<dbReference type="PANTHER" id="PTHR16675">
    <property type="entry name" value="MHC CLASS I-RELATED"/>
    <property type="match status" value="1"/>
</dbReference>
<keyword evidence="1" id="KW-0325">Glycoprotein</keyword>
<dbReference type="InterPro" id="IPR013783">
    <property type="entry name" value="Ig-like_fold"/>
</dbReference>
<keyword evidence="4" id="KW-1133">Transmembrane helix</keyword>
<dbReference type="PANTHER" id="PTHR16675:SF237">
    <property type="entry name" value="MHC CLASS I ANTIGEN TRANSCRIPT VARIANT 1-RELATED"/>
    <property type="match status" value="1"/>
</dbReference>
<dbReference type="PRINTS" id="PR01638">
    <property type="entry name" value="MHCCLASSI"/>
</dbReference>
<dbReference type="InterPro" id="IPR050208">
    <property type="entry name" value="MHC_class-I_related"/>
</dbReference>
<comment type="similarity">
    <text evidence="2">Belongs to the MHC class I family.</text>
</comment>
<dbReference type="InterPro" id="IPR001039">
    <property type="entry name" value="MHC_I_a_a1/a2"/>
</dbReference>
<feature type="transmembrane region" description="Helical" evidence="4">
    <location>
        <begin position="302"/>
        <end position="326"/>
    </location>
</feature>
<dbReference type="AlphaFoldDB" id="B5APK0"/>
<keyword evidence="4" id="KW-0812">Transmembrane</keyword>
<dbReference type="SMART" id="SM00407">
    <property type="entry name" value="IGc1"/>
    <property type="match status" value="1"/>
</dbReference>
<feature type="chain" id="PRO_5002829988" evidence="5">
    <location>
        <begin position="17"/>
        <end position="360"/>
    </location>
</feature>
<feature type="compositionally biased region" description="Polar residues" evidence="3">
    <location>
        <begin position="336"/>
        <end position="350"/>
    </location>
</feature>
<dbReference type="FunFam" id="2.60.40.10:FF:000943">
    <property type="entry name" value="Classical MHC class I molecule, alpha-chain"/>
    <property type="match status" value="1"/>
</dbReference>
<evidence type="ECO:0000313" key="7">
    <source>
        <dbReference type="EMBL" id="ACF74832.1"/>
    </source>
</evidence>
<keyword evidence="5" id="KW-0732">Signal</keyword>
<evidence type="ECO:0000256" key="3">
    <source>
        <dbReference type="SAM" id="MobiDB-lite"/>
    </source>
</evidence>